<evidence type="ECO:0000256" key="1">
    <source>
        <dbReference type="ARBA" id="ARBA00022737"/>
    </source>
</evidence>
<keyword evidence="6" id="KW-1185">Reference proteome</keyword>
<evidence type="ECO:0000256" key="3">
    <source>
        <dbReference type="PROSITE-ProRule" id="PRU00023"/>
    </source>
</evidence>
<feature type="repeat" description="ANK" evidence="3">
    <location>
        <begin position="109"/>
        <end position="131"/>
    </location>
</feature>
<dbReference type="InterPro" id="IPR050889">
    <property type="entry name" value="Dendritic_Spine_Reg/Scaffold"/>
</dbReference>
<dbReference type="SMART" id="SM00213">
    <property type="entry name" value="UBQ"/>
    <property type="match status" value="2"/>
</dbReference>
<dbReference type="SUPFAM" id="SSF48403">
    <property type="entry name" value="Ankyrin repeat"/>
    <property type="match status" value="1"/>
</dbReference>
<proteinExistence type="predicted"/>
<dbReference type="InterPro" id="IPR029071">
    <property type="entry name" value="Ubiquitin-like_domsf"/>
</dbReference>
<organism evidence="5 6">
    <name type="scientific">Symbiodinium microadriaticum</name>
    <name type="common">Dinoflagellate</name>
    <name type="synonym">Zooxanthella microadriatica</name>
    <dbReference type="NCBI Taxonomy" id="2951"/>
    <lineage>
        <taxon>Eukaryota</taxon>
        <taxon>Sar</taxon>
        <taxon>Alveolata</taxon>
        <taxon>Dinophyceae</taxon>
        <taxon>Suessiales</taxon>
        <taxon>Symbiodiniaceae</taxon>
        <taxon>Symbiodinium</taxon>
    </lineage>
</organism>
<dbReference type="PANTHER" id="PTHR24166:SF48">
    <property type="entry name" value="PROTEIN VAPYRIN"/>
    <property type="match status" value="1"/>
</dbReference>
<accession>A0A1Q9EUM2</accession>
<dbReference type="EMBL" id="LSRX01000065">
    <property type="protein sequence ID" value="OLQ11103.1"/>
    <property type="molecule type" value="Genomic_DNA"/>
</dbReference>
<dbReference type="InterPro" id="IPR002110">
    <property type="entry name" value="Ankyrin_rpt"/>
</dbReference>
<evidence type="ECO:0000259" key="4">
    <source>
        <dbReference type="PROSITE" id="PS50053"/>
    </source>
</evidence>
<dbReference type="PROSITE" id="PS50088">
    <property type="entry name" value="ANK_REPEAT"/>
    <property type="match status" value="2"/>
</dbReference>
<dbReference type="PROSITE" id="PS50297">
    <property type="entry name" value="ANK_REP_REGION"/>
    <property type="match status" value="2"/>
</dbReference>
<feature type="repeat" description="ANK" evidence="3">
    <location>
        <begin position="230"/>
        <end position="262"/>
    </location>
</feature>
<keyword evidence="1" id="KW-0677">Repeat</keyword>
<protein>
    <submittedName>
        <fullName evidence="5">Ankyrin repeat domain-containing protein 50</fullName>
    </submittedName>
</protein>
<evidence type="ECO:0000313" key="6">
    <source>
        <dbReference type="Proteomes" id="UP000186817"/>
    </source>
</evidence>
<comment type="caution">
    <text evidence="5">The sequence shown here is derived from an EMBL/GenBank/DDBJ whole genome shotgun (WGS) entry which is preliminary data.</text>
</comment>
<dbReference type="Gene3D" id="1.25.40.20">
    <property type="entry name" value="Ankyrin repeat-containing domain"/>
    <property type="match status" value="2"/>
</dbReference>
<reference evidence="5 6" key="1">
    <citation type="submission" date="2016-02" db="EMBL/GenBank/DDBJ databases">
        <title>Genome analysis of coral dinoflagellate symbionts highlights evolutionary adaptations to a symbiotic lifestyle.</title>
        <authorList>
            <person name="Aranda M."/>
            <person name="Li Y."/>
            <person name="Liew Y.J."/>
            <person name="Baumgarten S."/>
            <person name="Simakov O."/>
            <person name="Wilson M."/>
            <person name="Piel J."/>
            <person name="Ashoor H."/>
            <person name="Bougouffa S."/>
            <person name="Bajic V.B."/>
            <person name="Ryu T."/>
            <person name="Ravasi T."/>
            <person name="Bayer T."/>
            <person name="Micklem G."/>
            <person name="Kim H."/>
            <person name="Bhak J."/>
            <person name="Lajeunesse T.C."/>
            <person name="Voolstra C.R."/>
        </authorList>
    </citation>
    <scope>NUCLEOTIDE SEQUENCE [LARGE SCALE GENOMIC DNA]</scope>
    <source>
        <strain evidence="5 6">CCMP2467</strain>
    </source>
</reference>
<dbReference type="OrthoDB" id="539213at2759"/>
<dbReference type="SUPFAM" id="SSF54236">
    <property type="entry name" value="Ubiquitin-like"/>
    <property type="match status" value="1"/>
</dbReference>
<dbReference type="PANTHER" id="PTHR24166">
    <property type="entry name" value="ROLLING PEBBLES, ISOFORM B"/>
    <property type="match status" value="1"/>
</dbReference>
<evidence type="ECO:0000256" key="2">
    <source>
        <dbReference type="ARBA" id="ARBA00023043"/>
    </source>
</evidence>
<dbReference type="CDD" id="cd17039">
    <property type="entry name" value="Ubl_ubiquitin_like"/>
    <property type="match status" value="2"/>
</dbReference>
<dbReference type="InterPro" id="IPR000626">
    <property type="entry name" value="Ubiquitin-like_dom"/>
</dbReference>
<sequence>MLRITLLSGEELTSLPLTELSDVKSLKQRLHQQHGLPPRFRQRLLHEGNALDDAVKLDSAMDLQVLIVSFSEVSEDQQYELIEAASDGRVAEVEALLQLPMDPDAADPEGLTPLMLAAHSGHKDVVKLLLEAALRRIDARSIDRNGNKDKERAIIINDSKAPFPKIAVKTPREELTSLPLTELKGLKQRLHQQHGLPPRFRQRLLYEGNALDVDALVQLPIDPDAAADDEGITLLMRASENGHLDVAHLLLEADAEKDVRDNDGCTALMSAACGGSAPVVQLLLDGQHSTDGCSMSRSCCSCAAAVGRRR</sequence>
<feature type="domain" description="Ubiquitin-like" evidence="4">
    <location>
        <begin position="1"/>
        <end position="59"/>
    </location>
</feature>
<dbReference type="AlphaFoldDB" id="A0A1Q9EUM2"/>
<gene>
    <name evidence="5" type="primary">ANKRD50</name>
    <name evidence="5" type="ORF">AK812_SmicGene5074</name>
</gene>
<dbReference type="Pfam" id="PF12796">
    <property type="entry name" value="Ank_2"/>
    <property type="match status" value="2"/>
</dbReference>
<dbReference type="Proteomes" id="UP000186817">
    <property type="component" value="Unassembled WGS sequence"/>
</dbReference>
<dbReference type="InterPro" id="IPR036770">
    <property type="entry name" value="Ankyrin_rpt-contain_sf"/>
</dbReference>
<dbReference type="PROSITE" id="PS50053">
    <property type="entry name" value="UBIQUITIN_2"/>
    <property type="match status" value="1"/>
</dbReference>
<dbReference type="Pfam" id="PF00240">
    <property type="entry name" value="ubiquitin"/>
    <property type="match status" value="1"/>
</dbReference>
<keyword evidence="2 3" id="KW-0040">ANK repeat</keyword>
<evidence type="ECO:0000313" key="5">
    <source>
        <dbReference type="EMBL" id="OLQ11103.1"/>
    </source>
</evidence>
<name>A0A1Q9EUM2_SYMMI</name>
<dbReference type="SMART" id="SM00248">
    <property type="entry name" value="ANK"/>
    <property type="match status" value="4"/>
</dbReference>